<dbReference type="EMBL" id="HACM01011330">
    <property type="protein sequence ID" value="CRZ11772.1"/>
    <property type="molecule type" value="Transcribed_RNA"/>
</dbReference>
<sequence>MHCHLAQQAMRDELTKRLVREEQQLNEIKAKITQKETEFTTNCSNFKKQLDTKNRQLDIEKKQRMEMEEQIATVTAQLENLNIPVEQTMEEIQLNIDRTRREKLKYQNMMTTVRSKCNSIQKGHESGEGIPEYLERARYLLLHPEC</sequence>
<protein>
    <recommendedName>
        <fullName evidence="3">Coiled-coil domain-containing protein 39</fullName>
    </recommendedName>
</protein>
<dbReference type="AlphaFoldDB" id="A0A0H5RDZ1"/>
<proteinExistence type="predicted"/>
<evidence type="ECO:0000256" key="1">
    <source>
        <dbReference type="SAM" id="Coils"/>
    </source>
</evidence>
<accession>A0A0H5RDZ1</accession>
<keyword evidence="1" id="KW-0175">Coiled coil</keyword>
<name>A0A0H5RDZ1_9EUKA</name>
<reference evidence="2" key="1">
    <citation type="submission" date="2015-04" db="EMBL/GenBank/DDBJ databases">
        <title>The genome sequence of the plant pathogenic Rhizarian Plasmodiophora brassicae reveals insights in its biotrophic life cycle and the origin of chitin synthesis.</title>
        <authorList>
            <person name="Schwelm A."/>
            <person name="Fogelqvist J."/>
            <person name="Knaust A."/>
            <person name="Julke S."/>
            <person name="Lilja T."/>
            <person name="Dhandapani V."/>
            <person name="Bonilla-Rosso G."/>
            <person name="Karlsson M."/>
            <person name="Shevchenko A."/>
            <person name="Choi S.R."/>
            <person name="Kim H.G."/>
            <person name="Park J.Y."/>
            <person name="Lim Y.P."/>
            <person name="Ludwig-Muller J."/>
            <person name="Dixelius C."/>
        </authorList>
    </citation>
    <scope>NUCLEOTIDE SEQUENCE</scope>
    <source>
        <tissue evidence="2">Potato root galls</tissue>
    </source>
</reference>
<feature type="coiled-coil region" evidence="1">
    <location>
        <begin position="11"/>
        <end position="109"/>
    </location>
</feature>
<evidence type="ECO:0000313" key="2">
    <source>
        <dbReference type="EMBL" id="CRZ11772.1"/>
    </source>
</evidence>
<evidence type="ECO:0008006" key="3">
    <source>
        <dbReference type="Google" id="ProtNLM"/>
    </source>
</evidence>
<organism evidence="2">
    <name type="scientific">Spongospora subterranea</name>
    <dbReference type="NCBI Taxonomy" id="70186"/>
    <lineage>
        <taxon>Eukaryota</taxon>
        <taxon>Sar</taxon>
        <taxon>Rhizaria</taxon>
        <taxon>Endomyxa</taxon>
        <taxon>Phytomyxea</taxon>
        <taxon>Plasmodiophorida</taxon>
        <taxon>Plasmodiophoridae</taxon>
        <taxon>Spongospora</taxon>
    </lineage>
</organism>